<protein>
    <submittedName>
        <fullName evidence="1">Cell division protein ZapA</fullName>
    </submittedName>
</protein>
<comment type="caution">
    <text evidence="1">The sequence shown here is derived from an EMBL/GenBank/DDBJ whole genome shotgun (WGS) entry which is preliminary data.</text>
</comment>
<gene>
    <name evidence="1" type="ORF">SAMN05444001_11324</name>
</gene>
<keyword evidence="2" id="KW-1185">Reference proteome</keyword>
<sequence>MDDPLGIHLNIAGKSYPLTIERKDEEIYRKAEVRVREVVSLYHSRFGSDMKDLLAMAAVHLALQNLQLRDKNDTSPFTEKIQQLTAELESYLKEK</sequence>
<dbReference type="InterPro" id="IPR036192">
    <property type="entry name" value="Cell_div_ZapA-like_sf"/>
</dbReference>
<dbReference type="EMBL" id="FNVS01000013">
    <property type="protein sequence ID" value="SEG04342.1"/>
    <property type="molecule type" value="Genomic_DNA"/>
</dbReference>
<dbReference type="Proteomes" id="UP000236725">
    <property type="component" value="Unassembled WGS sequence"/>
</dbReference>
<organism evidence="1 2">
    <name type="scientific">Parabacteroides chinchillae</name>
    <dbReference type="NCBI Taxonomy" id="871327"/>
    <lineage>
        <taxon>Bacteria</taxon>
        <taxon>Pseudomonadati</taxon>
        <taxon>Bacteroidota</taxon>
        <taxon>Bacteroidia</taxon>
        <taxon>Bacteroidales</taxon>
        <taxon>Tannerellaceae</taxon>
        <taxon>Parabacteroides</taxon>
    </lineage>
</organism>
<dbReference type="RefSeq" id="WP_103983782.1">
    <property type="nucleotide sequence ID" value="NZ_FNVS01000013.1"/>
</dbReference>
<dbReference type="GO" id="GO:0051301">
    <property type="term" value="P:cell division"/>
    <property type="evidence" value="ECO:0007669"/>
    <property type="project" value="UniProtKB-KW"/>
</dbReference>
<dbReference type="Pfam" id="PF05164">
    <property type="entry name" value="ZapA"/>
    <property type="match status" value="1"/>
</dbReference>
<keyword evidence="1" id="KW-0131">Cell cycle</keyword>
<dbReference type="AlphaFoldDB" id="A0A8G2BXG2"/>
<dbReference type="InterPro" id="IPR007838">
    <property type="entry name" value="Cell_div_ZapA-like"/>
</dbReference>
<accession>A0A8G2BXG2</accession>
<evidence type="ECO:0000313" key="2">
    <source>
        <dbReference type="Proteomes" id="UP000236725"/>
    </source>
</evidence>
<name>A0A8G2BXG2_9BACT</name>
<reference evidence="1 2" key="1">
    <citation type="submission" date="2016-10" db="EMBL/GenBank/DDBJ databases">
        <authorList>
            <person name="Varghese N."/>
            <person name="Submissions S."/>
        </authorList>
    </citation>
    <scope>NUCLEOTIDE SEQUENCE [LARGE SCALE GENOMIC DNA]</scope>
    <source>
        <strain evidence="1 2">DSM 29073</strain>
    </source>
</reference>
<evidence type="ECO:0000313" key="1">
    <source>
        <dbReference type="EMBL" id="SEG04342.1"/>
    </source>
</evidence>
<proteinExistence type="predicted"/>
<dbReference type="SUPFAM" id="SSF102829">
    <property type="entry name" value="Cell division protein ZapA-like"/>
    <property type="match status" value="1"/>
</dbReference>
<keyword evidence="1" id="KW-0132">Cell division</keyword>